<gene>
    <name evidence="8" type="ORF">GCM10009839_72860</name>
</gene>
<dbReference type="EMBL" id="BAAAQN010000058">
    <property type="protein sequence ID" value="GAA2054205.1"/>
    <property type="molecule type" value="Genomic_DNA"/>
</dbReference>
<dbReference type="Proteomes" id="UP001500751">
    <property type="component" value="Unassembled WGS sequence"/>
</dbReference>
<evidence type="ECO:0000259" key="6">
    <source>
        <dbReference type="Pfam" id="PF04542"/>
    </source>
</evidence>
<name>A0ABN2V7I3_9ACTN</name>
<reference evidence="8 9" key="1">
    <citation type="journal article" date="2019" name="Int. J. Syst. Evol. Microbiol.">
        <title>The Global Catalogue of Microorganisms (GCM) 10K type strain sequencing project: providing services to taxonomists for standard genome sequencing and annotation.</title>
        <authorList>
            <consortium name="The Broad Institute Genomics Platform"/>
            <consortium name="The Broad Institute Genome Sequencing Center for Infectious Disease"/>
            <person name="Wu L."/>
            <person name="Ma J."/>
        </authorList>
    </citation>
    <scope>NUCLEOTIDE SEQUENCE [LARGE SCALE GENOMIC DNA]</scope>
    <source>
        <strain evidence="8 9">JCM 16014</strain>
    </source>
</reference>
<evidence type="ECO:0000313" key="8">
    <source>
        <dbReference type="EMBL" id="GAA2054205.1"/>
    </source>
</evidence>
<feature type="domain" description="RNA polymerase sigma-70 region 2" evidence="6">
    <location>
        <begin position="14"/>
        <end position="79"/>
    </location>
</feature>
<dbReference type="PANTHER" id="PTHR43133:SF50">
    <property type="entry name" value="ECF RNA POLYMERASE SIGMA FACTOR SIGM"/>
    <property type="match status" value="1"/>
</dbReference>
<evidence type="ECO:0000313" key="9">
    <source>
        <dbReference type="Proteomes" id="UP001500751"/>
    </source>
</evidence>
<keyword evidence="2" id="KW-0805">Transcription regulation</keyword>
<evidence type="ECO:0000256" key="4">
    <source>
        <dbReference type="ARBA" id="ARBA00023125"/>
    </source>
</evidence>
<dbReference type="InterPro" id="IPR014325">
    <property type="entry name" value="RNA_pol_sigma-E_actinobac"/>
</dbReference>
<proteinExistence type="inferred from homology"/>
<evidence type="ECO:0000256" key="2">
    <source>
        <dbReference type="ARBA" id="ARBA00023015"/>
    </source>
</evidence>
<evidence type="ECO:0000256" key="3">
    <source>
        <dbReference type="ARBA" id="ARBA00023082"/>
    </source>
</evidence>
<dbReference type="InterPro" id="IPR013324">
    <property type="entry name" value="RNA_pol_sigma_r3/r4-like"/>
</dbReference>
<dbReference type="SUPFAM" id="SSF88659">
    <property type="entry name" value="Sigma3 and sigma4 domains of RNA polymerase sigma factors"/>
    <property type="match status" value="1"/>
</dbReference>
<evidence type="ECO:0000256" key="5">
    <source>
        <dbReference type="ARBA" id="ARBA00023163"/>
    </source>
</evidence>
<dbReference type="NCBIfam" id="TIGR02937">
    <property type="entry name" value="sigma70-ECF"/>
    <property type="match status" value="1"/>
</dbReference>
<dbReference type="Gene3D" id="1.10.10.10">
    <property type="entry name" value="Winged helix-like DNA-binding domain superfamily/Winged helix DNA-binding domain"/>
    <property type="match status" value="1"/>
</dbReference>
<dbReference type="CDD" id="cd06171">
    <property type="entry name" value="Sigma70_r4"/>
    <property type="match status" value="1"/>
</dbReference>
<dbReference type="InterPro" id="IPR007627">
    <property type="entry name" value="RNA_pol_sigma70_r2"/>
</dbReference>
<dbReference type="InterPro" id="IPR036388">
    <property type="entry name" value="WH-like_DNA-bd_sf"/>
</dbReference>
<dbReference type="InterPro" id="IPR014284">
    <property type="entry name" value="RNA_pol_sigma-70_dom"/>
</dbReference>
<dbReference type="NCBIfam" id="TIGR02983">
    <property type="entry name" value="SigE-fam_strep"/>
    <property type="match status" value="1"/>
</dbReference>
<protein>
    <submittedName>
        <fullName evidence="8">SigE family RNA polymerase sigma factor</fullName>
    </submittedName>
</protein>
<comment type="similarity">
    <text evidence="1">Belongs to the sigma-70 factor family. ECF subfamily.</text>
</comment>
<sequence length="172" mass="18973">MGSAPAEADFEAFYAASSRRLLGHVYAMTGDLAEAEDALQEAYARAWQRWGRVAAYEDPEGWVRTVAYRITISAWRRTTSRLLAHRRGARPEEVPGASPDRLALIAALRAIPADQRRVIVLHHLVGLSVAEIRAETGVPEGTVKSRLARGRRALAEHLSEYADESQEAVTNV</sequence>
<dbReference type="Pfam" id="PF08281">
    <property type="entry name" value="Sigma70_r4_2"/>
    <property type="match status" value="1"/>
</dbReference>
<dbReference type="InterPro" id="IPR013325">
    <property type="entry name" value="RNA_pol_sigma_r2"/>
</dbReference>
<dbReference type="InterPro" id="IPR039425">
    <property type="entry name" value="RNA_pol_sigma-70-like"/>
</dbReference>
<dbReference type="PANTHER" id="PTHR43133">
    <property type="entry name" value="RNA POLYMERASE ECF-TYPE SIGMA FACTO"/>
    <property type="match status" value="1"/>
</dbReference>
<keyword evidence="9" id="KW-1185">Reference proteome</keyword>
<keyword evidence="4" id="KW-0238">DNA-binding</keyword>
<evidence type="ECO:0000256" key="1">
    <source>
        <dbReference type="ARBA" id="ARBA00010641"/>
    </source>
</evidence>
<dbReference type="Pfam" id="PF04542">
    <property type="entry name" value="Sigma70_r2"/>
    <property type="match status" value="1"/>
</dbReference>
<feature type="domain" description="RNA polymerase sigma factor 70 region 4 type 2" evidence="7">
    <location>
        <begin position="102"/>
        <end position="154"/>
    </location>
</feature>
<dbReference type="InterPro" id="IPR013249">
    <property type="entry name" value="RNA_pol_sigma70_r4_t2"/>
</dbReference>
<evidence type="ECO:0000259" key="7">
    <source>
        <dbReference type="Pfam" id="PF08281"/>
    </source>
</evidence>
<organism evidence="8 9">
    <name type="scientific">Catenulispora yoronensis</name>
    <dbReference type="NCBI Taxonomy" id="450799"/>
    <lineage>
        <taxon>Bacteria</taxon>
        <taxon>Bacillati</taxon>
        <taxon>Actinomycetota</taxon>
        <taxon>Actinomycetes</taxon>
        <taxon>Catenulisporales</taxon>
        <taxon>Catenulisporaceae</taxon>
        <taxon>Catenulispora</taxon>
    </lineage>
</organism>
<dbReference type="Gene3D" id="1.10.1740.10">
    <property type="match status" value="1"/>
</dbReference>
<comment type="caution">
    <text evidence="8">The sequence shown here is derived from an EMBL/GenBank/DDBJ whole genome shotgun (WGS) entry which is preliminary data.</text>
</comment>
<keyword evidence="5" id="KW-0804">Transcription</keyword>
<accession>A0ABN2V7I3</accession>
<dbReference type="RefSeq" id="WP_344670258.1">
    <property type="nucleotide sequence ID" value="NZ_BAAAQN010000058.1"/>
</dbReference>
<keyword evidence="3" id="KW-0731">Sigma factor</keyword>
<dbReference type="SUPFAM" id="SSF88946">
    <property type="entry name" value="Sigma2 domain of RNA polymerase sigma factors"/>
    <property type="match status" value="1"/>
</dbReference>